<reference evidence="1 2" key="1">
    <citation type="journal article" date="2019" name="Int. J. Syst. Evol. Microbiol.">
        <title>Capsulimonas corticalis gen. nov., sp. nov., an aerobic capsulated bacterium, of a novel bacterial order, Capsulimonadales ord. nov., of the class Armatimonadia of the phylum Armatimonadetes.</title>
        <authorList>
            <person name="Li J."/>
            <person name="Kudo C."/>
            <person name="Tonouchi A."/>
        </authorList>
    </citation>
    <scope>NUCLEOTIDE SEQUENCE [LARGE SCALE GENOMIC DNA]</scope>
    <source>
        <strain evidence="1 2">AX-7</strain>
    </source>
</reference>
<dbReference type="InterPro" id="IPR045584">
    <property type="entry name" value="Pilin-like"/>
</dbReference>
<protein>
    <submittedName>
        <fullName evidence="1">Uncharacterized protein</fullName>
    </submittedName>
</protein>
<evidence type="ECO:0000313" key="2">
    <source>
        <dbReference type="Proteomes" id="UP000287394"/>
    </source>
</evidence>
<dbReference type="Gene3D" id="3.30.700.10">
    <property type="entry name" value="Glycoprotein, Type 4 Pilin"/>
    <property type="match status" value="1"/>
</dbReference>
<accession>A0A402CSS3</accession>
<dbReference type="Pfam" id="PF07596">
    <property type="entry name" value="SBP_bac_10"/>
    <property type="match status" value="1"/>
</dbReference>
<dbReference type="PANTHER" id="PTHR30093:SF2">
    <property type="entry name" value="TYPE II SECRETION SYSTEM PROTEIN H"/>
    <property type="match status" value="1"/>
</dbReference>
<name>A0A402CSS3_9BACT</name>
<dbReference type="EMBL" id="AP025739">
    <property type="protein sequence ID" value="BDI30989.1"/>
    <property type="molecule type" value="Genomic_DNA"/>
</dbReference>
<dbReference type="RefSeq" id="WP_165864042.1">
    <property type="nucleotide sequence ID" value="NZ_AP025739.1"/>
</dbReference>
<sequence length="264" mass="28641">MKSLRIKAFTLIELLVVIAIIAILAAILFPVFAQAREKARQTMCISNEKQMGLALMQYTQDADETYPIGQYKPVGAADFFDWQNAVYPYVKNGATTGSGAVHNGQGGVWDCPSFPTPQVDEYGINLALCNSFGKPSATLAEIDTPAERIQVVEKGVAPVDPATNKPNGEPFIEVGQWNWAQFLNGVVDGTAPEAHADLAYDSDVPAGSQPGWPFGAMPRYRHHAHCSVLFCDGHVKAMGKGQISWAKNVYIPTAYQAIGYGDPY</sequence>
<proteinExistence type="predicted"/>
<dbReference type="NCBIfam" id="TIGR02532">
    <property type="entry name" value="IV_pilin_GFxxxE"/>
    <property type="match status" value="1"/>
</dbReference>
<dbReference type="InterPro" id="IPR011453">
    <property type="entry name" value="DUF1559"/>
</dbReference>
<dbReference type="SUPFAM" id="SSF54523">
    <property type="entry name" value="Pili subunits"/>
    <property type="match status" value="1"/>
</dbReference>
<dbReference type="Proteomes" id="UP000287394">
    <property type="component" value="Chromosome"/>
</dbReference>
<dbReference type="AlphaFoldDB" id="A0A402CSS3"/>
<dbReference type="Pfam" id="PF07963">
    <property type="entry name" value="N_methyl"/>
    <property type="match status" value="1"/>
</dbReference>
<dbReference type="PANTHER" id="PTHR30093">
    <property type="entry name" value="GENERAL SECRETION PATHWAY PROTEIN G"/>
    <property type="match status" value="1"/>
</dbReference>
<gene>
    <name evidence="1" type="ORF">CCAX7_30400</name>
</gene>
<evidence type="ECO:0000313" key="1">
    <source>
        <dbReference type="EMBL" id="BDI30989.1"/>
    </source>
</evidence>
<dbReference type="InterPro" id="IPR012902">
    <property type="entry name" value="N_methyl_site"/>
</dbReference>
<keyword evidence="2" id="KW-1185">Reference proteome</keyword>
<dbReference type="KEGG" id="ccot:CCAX7_30400"/>
<organism evidence="1 2">
    <name type="scientific">Capsulimonas corticalis</name>
    <dbReference type="NCBI Taxonomy" id="2219043"/>
    <lineage>
        <taxon>Bacteria</taxon>
        <taxon>Bacillati</taxon>
        <taxon>Armatimonadota</taxon>
        <taxon>Armatimonadia</taxon>
        <taxon>Capsulimonadales</taxon>
        <taxon>Capsulimonadaceae</taxon>
        <taxon>Capsulimonas</taxon>
    </lineage>
</organism>